<feature type="repeat" description="PPR" evidence="2">
    <location>
        <begin position="210"/>
        <end position="244"/>
    </location>
</feature>
<proteinExistence type="predicted"/>
<evidence type="ECO:0000313" key="3">
    <source>
        <dbReference type="EMBL" id="KAH7281724.1"/>
    </source>
</evidence>
<accession>A0A8T2QDG2</accession>
<evidence type="ECO:0000256" key="2">
    <source>
        <dbReference type="PROSITE-ProRule" id="PRU00708"/>
    </source>
</evidence>
<organism evidence="3 4">
    <name type="scientific">Ceratopteris richardii</name>
    <name type="common">Triangle waterfern</name>
    <dbReference type="NCBI Taxonomy" id="49495"/>
    <lineage>
        <taxon>Eukaryota</taxon>
        <taxon>Viridiplantae</taxon>
        <taxon>Streptophyta</taxon>
        <taxon>Embryophyta</taxon>
        <taxon>Tracheophyta</taxon>
        <taxon>Polypodiopsida</taxon>
        <taxon>Polypodiidae</taxon>
        <taxon>Polypodiales</taxon>
        <taxon>Pteridineae</taxon>
        <taxon>Pteridaceae</taxon>
        <taxon>Parkerioideae</taxon>
        <taxon>Ceratopteris</taxon>
    </lineage>
</organism>
<dbReference type="GO" id="GO:0003723">
    <property type="term" value="F:RNA binding"/>
    <property type="evidence" value="ECO:0007669"/>
    <property type="project" value="InterPro"/>
</dbReference>
<dbReference type="Pfam" id="PF01535">
    <property type="entry name" value="PPR"/>
    <property type="match status" value="4"/>
</dbReference>
<feature type="repeat" description="PPR" evidence="2">
    <location>
        <begin position="511"/>
        <end position="545"/>
    </location>
</feature>
<dbReference type="FunFam" id="1.25.40.10:FF:000158">
    <property type="entry name" value="pentatricopeptide repeat-containing protein At2g33680"/>
    <property type="match status" value="1"/>
</dbReference>
<dbReference type="InterPro" id="IPR046960">
    <property type="entry name" value="PPR_At4g14850-like_plant"/>
</dbReference>
<dbReference type="FunFam" id="1.25.40.10:FF:000344">
    <property type="entry name" value="Pentatricopeptide repeat-containing protein"/>
    <property type="match status" value="1"/>
</dbReference>
<gene>
    <name evidence="3" type="ORF">KP509_36G060500</name>
</gene>
<feature type="repeat" description="PPR" evidence="2">
    <location>
        <begin position="112"/>
        <end position="146"/>
    </location>
</feature>
<sequence length="673" mass="74435">MRDAIKRGALQTGNRSLVVQYVKCGQPRLALVFYEKQQSDVLQFGRNGFISLLKACTILKDVDKGRRLHSEISRCTFLERDSFVGTALLDFYAKCGLLASAVEVFERIPCRDVVLWTALVANYVEFGFDSAALDCVECMKNEGISPNEFTLTCSLKACDSLESLEVIHAEIVEKGWETELHVGSTLVDMYAAHSAFETARNVLDMLPYRTCFAWTSMIKHYAEQGHDSSALTCFEDMQADGVVPDAITYVCILKAYATAEKLTKGRILYSELVKRGFERELLIRSTLLDVYVKQGALEEAQEVFTRCRPHDVVMWNALIAGLTDRGKPDEALLYFKQMHQEGCVPDMVTFAATLKASSILQVRSSSQALHALLTKQGMEALVGSALVDAYCKLNLFMEAQSVFKGLYEHDIFASTTLVACYVEQGHGGDALDSFVQMDLDKVVLDSVSCVCSLKACGHSGALNKGMGLHCDIIKRGLEAESGVSNILIDMYSKCGVFDTSIKLFDKLRVKDLVTWNMHLALYSHSGDSDKATIVFVAISAEGLTPDEVSFGCVLKAYSHAGLMNDGLFFLVAMLRDYQFVPTLEHYTSIVDLVGRTGCIGMALRMVNAMPMHPDTTAWHSLLAACQKQGDAEAGRYTFEQIMELDREAIASYVCMYNICSDSKGIDTHDGKPQ</sequence>
<dbReference type="Proteomes" id="UP000825935">
    <property type="component" value="Chromosome 36"/>
</dbReference>
<dbReference type="NCBIfam" id="TIGR00756">
    <property type="entry name" value="PPR"/>
    <property type="match status" value="2"/>
</dbReference>
<dbReference type="Pfam" id="PF13041">
    <property type="entry name" value="PPR_2"/>
    <property type="match status" value="2"/>
</dbReference>
<dbReference type="PANTHER" id="PTHR24015">
    <property type="entry name" value="OS07G0578800 PROTEIN-RELATED"/>
    <property type="match status" value="1"/>
</dbReference>
<reference evidence="3" key="1">
    <citation type="submission" date="2021-08" db="EMBL/GenBank/DDBJ databases">
        <title>WGS assembly of Ceratopteris richardii.</title>
        <authorList>
            <person name="Marchant D.B."/>
            <person name="Chen G."/>
            <person name="Jenkins J."/>
            <person name="Shu S."/>
            <person name="Leebens-Mack J."/>
            <person name="Grimwood J."/>
            <person name="Schmutz J."/>
            <person name="Soltis P."/>
            <person name="Soltis D."/>
            <person name="Chen Z.-H."/>
        </authorList>
    </citation>
    <scope>NUCLEOTIDE SEQUENCE</scope>
    <source>
        <strain evidence="3">Whitten #5841</strain>
        <tissue evidence="3">Leaf</tissue>
    </source>
</reference>
<dbReference type="AlphaFoldDB" id="A0A8T2QDG2"/>
<keyword evidence="1" id="KW-0677">Repeat</keyword>
<dbReference type="PROSITE" id="PS51375">
    <property type="entry name" value="PPR"/>
    <property type="match status" value="5"/>
</dbReference>
<dbReference type="GO" id="GO:0048731">
    <property type="term" value="P:system development"/>
    <property type="evidence" value="ECO:0007669"/>
    <property type="project" value="UniProtKB-ARBA"/>
</dbReference>
<evidence type="ECO:0000256" key="1">
    <source>
        <dbReference type="ARBA" id="ARBA00022737"/>
    </source>
</evidence>
<dbReference type="InterPro" id="IPR011990">
    <property type="entry name" value="TPR-like_helical_dom_sf"/>
</dbReference>
<keyword evidence="4" id="KW-1185">Reference proteome</keyword>
<protein>
    <recommendedName>
        <fullName evidence="5">Pentatricopeptide repeat-containing protein</fullName>
    </recommendedName>
</protein>
<evidence type="ECO:0008006" key="5">
    <source>
        <dbReference type="Google" id="ProtNLM"/>
    </source>
</evidence>
<feature type="repeat" description="PPR" evidence="2">
    <location>
        <begin position="245"/>
        <end position="279"/>
    </location>
</feature>
<feature type="repeat" description="PPR" evidence="2">
    <location>
        <begin position="311"/>
        <end position="345"/>
    </location>
</feature>
<dbReference type="Gene3D" id="1.25.40.10">
    <property type="entry name" value="Tetratricopeptide repeat domain"/>
    <property type="match status" value="5"/>
</dbReference>
<dbReference type="PANTHER" id="PTHR24015:SF548">
    <property type="entry name" value="OS08G0340900 PROTEIN"/>
    <property type="match status" value="1"/>
</dbReference>
<name>A0A8T2QDG2_CERRI</name>
<evidence type="ECO:0000313" key="4">
    <source>
        <dbReference type="Proteomes" id="UP000825935"/>
    </source>
</evidence>
<dbReference type="GO" id="GO:0009451">
    <property type="term" value="P:RNA modification"/>
    <property type="evidence" value="ECO:0007669"/>
    <property type="project" value="InterPro"/>
</dbReference>
<dbReference type="EMBL" id="CM035441">
    <property type="protein sequence ID" value="KAH7281724.1"/>
    <property type="molecule type" value="Genomic_DNA"/>
</dbReference>
<dbReference type="OrthoDB" id="509099at2759"/>
<dbReference type="InterPro" id="IPR002885">
    <property type="entry name" value="PPR_rpt"/>
</dbReference>
<comment type="caution">
    <text evidence="3">The sequence shown here is derived from an EMBL/GenBank/DDBJ whole genome shotgun (WGS) entry which is preliminary data.</text>
</comment>